<dbReference type="EMBL" id="JAWWNJ010000076">
    <property type="protein sequence ID" value="KAK7006250.1"/>
    <property type="molecule type" value="Genomic_DNA"/>
</dbReference>
<feature type="region of interest" description="Disordered" evidence="1">
    <location>
        <begin position="1"/>
        <end position="25"/>
    </location>
</feature>
<sequence>MADARPQAEQEVLSIPQSDCPPPSQVSNVISRGAFFPAAQNFTVLGGTFTSVAGNYINAPEEPSDLRRIPLGDIYLHTEVHASGYASVRRRKCPTRRLFSARVWGGNHKSRMTVALYEGLGAEEVCHHPYIIQIHGVASSNNIHAAIFYDNLIPFQQFLELYSESPILTVYINQSCNAEFRAASAYFFSLFDRHLSQLECTFWMRRKTGQLCADIAVRGNIMHFYWSATPSSSPNHQARRIPNSKSITSLFHSPANIAEQEEAVIKSLSLAQYHKICDWDLARPRYLFVPVSPAVPVRLGTVIRWCHSATPDEDTSDNFEEVAYLTPNSDSNTEEVPFNLAAEEADLEWMVSNNAPWEVLDTGWIRLRANDILDSTIWLNAGWPTFRPHCQYWLSQANYIFDQLGVTENLDEYVVVDDLEFSVSIQCTTSPDECPIGYLFLCPASDLKIGPTSFTWPQNPAYWSLDPTGAAHNRLSTVDAEQLGFPPIRLTTEVSTNSWDDAVYAGVRKFHYGKGFVGREVAEEMGYPMYELISTVETSPEGAVPEHSNLDDGVSPEPQAENGDSGLVDGELAPTSAMLSFIMHLQLTLISMLLVMQLIDYMSRSIADMLDS</sequence>
<evidence type="ECO:0000256" key="1">
    <source>
        <dbReference type="SAM" id="MobiDB-lite"/>
    </source>
</evidence>
<organism evidence="2 3">
    <name type="scientific">Favolaschia claudopus</name>
    <dbReference type="NCBI Taxonomy" id="2862362"/>
    <lineage>
        <taxon>Eukaryota</taxon>
        <taxon>Fungi</taxon>
        <taxon>Dikarya</taxon>
        <taxon>Basidiomycota</taxon>
        <taxon>Agaricomycotina</taxon>
        <taxon>Agaricomycetes</taxon>
        <taxon>Agaricomycetidae</taxon>
        <taxon>Agaricales</taxon>
        <taxon>Marasmiineae</taxon>
        <taxon>Mycenaceae</taxon>
        <taxon>Favolaschia</taxon>
    </lineage>
</organism>
<keyword evidence="3" id="KW-1185">Reference proteome</keyword>
<feature type="region of interest" description="Disordered" evidence="1">
    <location>
        <begin position="538"/>
        <end position="569"/>
    </location>
</feature>
<name>A0AAW0AC61_9AGAR</name>
<reference evidence="2 3" key="1">
    <citation type="journal article" date="2024" name="J Genomics">
        <title>Draft genome sequencing and assembly of Favolaschia claudopus CIRM-BRFM 2984 isolated from oak limbs.</title>
        <authorList>
            <person name="Navarro D."/>
            <person name="Drula E."/>
            <person name="Chaduli D."/>
            <person name="Cazenave R."/>
            <person name="Ahrendt S."/>
            <person name="Wang J."/>
            <person name="Lipzen A."/>
            <person name="Daum C."/>
            <person name="Barry K."/>
            <person name="Grigoriev I.V."/>
            <person name="Favel A."/>
            <person name="Rosso M.N."/>
            <person name="Martin F."/>
        </authorList>
    </citation>
    <scope>NUCLEOTIDE SEQUENCE [LARGE SCALE GENOMIC DNA]</scope>
    <source>
        <strain evidence="2 3">CIRM-BRFM 2984</strain>
    </source>
</reference>
<protein>
    <submittedName>
        <fullName evidence="2">Uncharacterized protein</fullName>
    </submittedName>
</protein>
<evidence type="ECO:0000313" key="2">
    <source>
        <dbReference type="EMBL" id="KAK7006250.1"/>
    </source>
</evidence>
<comment type="caution">
    <text evidence="2">The sequence shown here is derived from an EMBL/GenBank/DDBJ whole genome shotgun (WGS) entry which is preliminary data.</text>
</comment>
<evidence type="ECO:0000313" key="3">
    <source>
        <dbReference type="Proteomes" id="UP001362999"/>
    </source>
</evidence>
<gene>
    <name evidence="2" type="ORF">R3P38DRAFT_3037550</name>
</gene>
<dbReference type="Proteomes" id="UP001362999">
    <property type="component" value="Unassembled WGS sequence"/>
</dbReference>
<accession>A0AAW0AC61</accession>
<proteinExistence type="predicted"/>
<dbReference type="AlphaFoldDB" id="A0AAW0AC61"/>